<reference evidence="7" key="1">
    <citation type="journal article" date="2019" name="Int. J. Syst. Evol. Microbiol.">
        <title>The Global Catalogue of Microorganisms (GCM) 10K type strain sequencing project: providing services to taxonomists for standard genome sequencing and annotation.</title>
        <authorList>
            <consortium name="The Broad Institute Genomics Platform"/>
            <consortium name="The Broad Institute Genome Sequencing Center for Infectious Disease"/>
            <person name="Wu L."/>
            <person name="Ma J."/>
        </authorList>
    </citation>
    <scope>NUCLEOTIDE SEQUENCE [LARGE SCALE GENOMIC DNA]</scope>
    <source>
        <strain evidence="7">JCM 15591</strain>
    </source>
</reference>
<evidence type="ECO:0000256" key="1">
    <source>
        <dbReference type="ARBA" id="ARBA00023002"/>
    </source>
</evidence>
<evidence type="ECO:0000256" key="2">
    <source>
        <dbReference type="ARBA" id="ARBA00047806"/>
    </source>
</evidence>
<comment type="catalytic activity">
    <reaction evidence="2 4">
        <text>L-methionyl-[protein] + [thioredoxin]-disulfide + H2O = L-methionyl-(S)-S-oxide-[protein] + [thioredoxin]-dithiol</text>
        <dbReference type="Rhea" id="RHEA:14217"/>
        <dbReference type="Rhea" id="RHEA-COMP:10698"/>
        <dbReference type="Rhea" id="RHEA-COMP:10700"/>
        <dbReference type="Rhea" id="RHEA-COMP:12313"/>
        <dbReference type="Rhea" id="RHEA-COMP:12315"/>
        <dbReference type="ChEBI" id="CHEBI:15377"/>
        <dbReference type="ChEBI" id="CHEBI:16044"/>
        <dbReference type="ChEBI" id="CHEBI:29950"/>
        <dbReference type="ChEBI" id="CHEBI:44120"/>
        <dbReference type="ChEBI" id="CHEBI:50058"/>
        <dbReference type="EC" id="1.8.4.11"/>
    </reaction>
</comment>
<protein>
    <recommendedName>
        <fullName evidence="4">Peptide methionine sulfoxide reductase MsrA</fullName>
        <shortName evidence="4">Protein-methionine-S-oxide reductase</shortName>
        <ecNumber evidence="4">1.8.4.11</ecNumber>
    </recommendedName>
    <alternativeName>
        <fullName evidence="4">Peptide-methionine (S)-S-oxide reductase</fullName>
        <shortName evidence="4">Peptide Met(O) reductase</shortName>
    </alternativeName>
</protein>
<gene>
    <name evidence="4 6" type="primary">msrA</name>
    <name evidence="6" type="ORF">GCM10009810_06980</name>
</gene>
<dbReference type="InterPro" id="IPR002569">
    <property type="entry name" value="Met_Sox_Rdtase_MsrA_dom"/>
</dbReference>
<name>A0ABP4WAA1_9MICO</name>
<dbReference type="InterPro" id="IPR036509">
    <property type="entry name" value="Met_Sox_Rdtase_MsrA_sf"/>
</dbReference>
<accession>A0ABP4WAA1</accession>
<keyword evidence="7" id="KW-1185">Reference proteome</keyword>
<dbReference type="NCBIfam" id="TIGR00401">
    <property type="entry name" value="msrA"/>
    <property type="match status" value="1"/>
</dbReference>
<comment type="function">
    <text evidence="4">Has an important function as a repair enzyme for proteins that have been inactivated by oxidation. Catalyzes the reversible oxidation-reduction of methionine sulfoxide in proteins to methionine.</text>
</comment>
<evidence type="ECO:0000313" key="7">
    <source>
        <dbReference type="Proteomes" id="UP001501475"/>
    </source>
</evidence>
<comment type="caution">
    <text evidence="6">The sequence shown here is derived from an EMBL/GenBank/DDBJ whole genome shotgun (WGS) entry which is preliminary data.</text>
</comment>
<dbReference type="Gene3D" id="3.30.1060.10">
    <property type="entry name" value="Peptide methionine sulphoxide reductase MsrA"/>
    <property type="match status" value="1"/>
</dbReference>
<comment type="catalytic activity">
    <reaction evidence="3 4">
        <text>[thioredoxin]-disulfide + L-methionine + H2O = L-methionine (S)-S-oxide + [thioredoxin]-dithiol</text>
        <dbReference type="Rhea" id="RHEA:19993"/>
        <dbReference type="Rhea" id="RHEA-COMP:10698"/>
        <dbReference type="Rhea" id="RHEA-COMP:10700"/>
        <dbReference type="ChEBI" id="CHEBI:15377"/>
        <dbReference type="ChEBI" id="CHEBI:29950"/>
        <dbReference type="ChEBI" id="CHEBI:50058"/>
        <dbReference type="ChEBI" id="CHEBI:57844"/>
        <dbReference type="ChEBI" id="CHEBI:58772"/>
        <dbReference type="EC" id="1.8.4.11"/>
    </reaction>
</comment>
<dbReference type="PANTHER" id="PTHR42799">
    <property type="entry name" value="MITOCHONDRIAL PEPTIDE METHIONINE SULFOXIDE REDUCTASE"/>
    <property type="match status" value="1"/>
</dbReference>
<dbReference type="EC" id="1.8.4.11" evidence="4"/>
<dbReference type="InterPro" id="IPR050162">
    <property type="entry name" value="MsrA_MetSO_reductase"/>
</dbReference>
<dbReference type="EMBL" id="BAAAPN010000018">
    <property type="protein sequence ID" value="GAA1749105.1"/>
    <property type="molecule type" value="Genomic_DNA"/>
</dbReference>
<feature type="domain" description="Peptide methionine sulphoxide reductase MsrA" evidence="5">
    <location>
        <begin position="48"/>
        <end position="204"/>
    </location>
</feature>
<dbReference type="Pfam" id="PF01625">
    <property type="entry name" value="PMSR"/>
    <property type="match status" value="1"/>
</dbReference>
<keyword evidence="1 4" id="KW-0560">Oxidoreductase</keyword>
<organism evidence="6 7">
    <name type="scientific">Nostocoides vanveenii</name>
    <dbReference type="NCBI Taxonomy" id="330835"/>
    <lineage>
        <taxon>Bacteria</taxon>
        <taxon>Bacillati</taxon>
        <taxon>Actinomycetota</taxon>
        <taxon>Actinomycetes</taxon>
        <taxon>Micrococcales</taxon>
        <taxon>Intrasporangiaceae</taxon>
        <taxon>Nostocoides</taxon>
    </lineage>
</organism>
<proteinExistence type="inferred from homology"/>
<evidence type="ECO:0000259" key="5">
    <source>
        <dbReference type="Pfam" id="PF01625"/>
    </source>
</evidence>
<evidence type="ECO:0000256" key="3">
    <source>
        <dbReference type="ARBA" id="ARBA00048782"/>
    </source>
</evidence>
<dbReference type="PANTHER" id="PTHR42799:SF2">
    <property type="entry name" value="MITOCHONDRIAL PEPTIDE METHIONINE SULFOXIDE REDUCTASE"/>
    <property type="match status" value="1"/>
</dbReference>
<sequence>MFGRQVKPMPTAQTALAGRAERPFVVPARHEVLGTPLEGPWPAGTEVLYVAMGCFWGAERIMWRLPGVVTTAAGYLGGFTPNPTYEETCTGQTGHTESVLVAYDPARISPAEILKAFWENHDPTTANRQGNDVGTQYRSAIYWTTPEQEAAVRATAAAFQGELDKVRAGTISTQLAPAAEVGPFWYAEDYHQQYLHKNPGGYCNHGPNGLTCPIGIANLPAQQDILPGRPE</sequence>
<feature type="active site" evidence="4">
    <location>
        <position position="54"/>
    </location>
</feature>
<evidence type="ECO:0000256" key="4">
    <source>
        <dbReference type="HAMAP-Rule" id="MF_01401"/>
    </source>
</evidence>
<dbReference type="SUPFAM" id="SSF55068">
    <property type="entry name" value="Peptide methionine sulfoxide reductase"/>
    <property type="match status" value="1"/>
</dbReference>
<dbReference type="Proteomes" id="UP001501475">
    <property type="component" value="Unassembled WGS sequence"/>
</dbReference>
<comment type="similarity">
    <text evidence="4">Belongs to the MsrA Met sulfoxide reductase family.</text>
</comment>
<evidence type="ECO:0000313" key="6">
    <source>
        <dbReference type="EMBL" id="GAA1749105.1"/>
    </source>
</evidence>
<dbReference type="HAMAP" id="MF_01401">
    <property type="entry name" value="MsrA"/>
    <property type="match status" value="1"/>
</dbReference>